<dbReference type="InterPro" id="IPR016181">
    <property type="entry name" value="Acyl_CoA_acyltransferase"/>
</dbReference>
<dbReference type="SUPFAM" id="SSF55729">
    <property type="entry name" value="Acyl-CoA N-acyltransferases (Nat)"/>
    <property type="match status" value="1"/>
</dbReference>
<accession>A0A4C2E4S1</accession>
<dbReference type="PANTHER" id="PTHR34815">
    <property type="entry name" value="LYSINE ACETYLTRANSFERASE"/>
    <property type="match status" value="1"/>
</dbReference>
<gene>
    <name evidence="2" type="ORF">ZYGM_003735</name>
</gene>
<dbReference type="InterPro" id="IPR055100">
    <property type="entry name" value="GNAT_LYC1-like"/>
</dbReference>
<sequence length="389" mass="45282">MTVQDLRFEKITDPKEIKVTHAQNGANWKGPLSIESYVERERVLGQSGIAKKNEINEICKEFPELAPMLGIRYYALKDGNTIVSSCETLNRLGYFISPGEAQNIEYNLVVCIGGVFTPEEYRGKGYARYMIEKLTEHYDNIRDDPKAPRGIKQLTFTLYSEVGEYYKKFGFESKHVPVHTITQVDAFLKNYCEQTVFKDNGKFVEDSDYDSLVLLEDQEFRRNLLKLHKANPNAFVFTVKPDTDIYKWFNLRSSFILKNINHPQVPLTFGYSMGDKSHMLWHHNWGSESLLILKLYLNPSISFQEKNNILKELFFNAIKETKATKLKHIEFWDEEIPLEKFTDLSQIVHDLEDRSALYAQNGSLSAMRPSPTYKSEEIIWDNNTKFSWF</sequence>
<evidence type="ECO:0000313" key="3">
    <source>
        <dbReference type="Proteomes" id="UP000301737"/>
    </source>
</evidence>
<evidence type="ECO:0000259" key="1">
    <source>
        <dbReference type="Pfam" id="PF22998"/>
    </source>
</evidence>
<dbReference type="Pfam" id="PF22998">
    <property type="entry name" value="GNAT_LYC1-like"/>
    <property type="match status" value="1"/>
</dbReference>
<comment type="caution">
    <text evidence="2">The sequence shown here is derived from an EMBL/GenBank/DDBJ whole genome shotgun (WGS) entry which is preliminary data.</text>
</comment>
<dbReference type="Proteomes" id="UP000301737">
    <property type="component" value="Unassembled WGS sequence"/>
</dbReference>
<keyword evidence="3" id="KW-1185">Reference proteome</keyword>
<dbReference type="OrthoDB" id="2020070at2759"/>
<dbReference type="AlphaFoldDB" id="A0A4C2E4S1"/>
<dbReference type="EMBL" id="BIMX01000007">
    <property type="protein sequence ID" value="GCE98981.1"/>
    <property type="molecule type" value="Genomic_DNA"/>
</dbReference>
<reference evidence="2 3" key="1">
    <citation type="submission" date="2019-01" db="EMBL/GenBank/DDBJ databases">
        <title>Draft Genome Sequencing of Zygosaccharomyces mellis Ca-7.</title>
        <authorList>
            <person name="Shiwa Y."/>
            <person name="Kanesaki Y."/>
            <person name="Ishige T."/>
            <person name="Mura K."/>
            <person name="Hori T."/>
            <person name="Tamura T."/>
        </authorList>
    </citation>
    <scope>NUCLEOTIDE SEQUENCE [LARGE SCALE GENOMIC DNA]</scope>
    <source>
        <strain evidence="2 3">Ca-7</strain>
    </source>
</reference>
<feature type="domain" description="LYC1 C-terminal" evidence="1">
    <location>
        <begin position="199"/>
        <end position="389"/>
    </location>
</feature>
<proteinExistence type="predicted"/>
<name>A0A4C2E4S1_9SACH</name>
<evidence type="ECO:0000313" key="2">
    <source>
        <dbReference type="EMBL" id="GCE98981.1"/>
    </source>
</evidence>
<dbReference type="Gene3D" id="3.40.630.30">
    <property type="match status" value="1"/>
</dbReference>
<protein>
    <recommendedName>
        <fullName evidence="1">LYC1 C-terminal domain-containing protein</fullName>
    </recommendedName>
</protein>
<dbReference type="PANTHER" id="PTHR34815:SF2">
    <property type="entry name" value="N-ACETYLTRANSFERASE DOMAIN-CONTAINING PROTEIN"/>
    <property type="match status" value="1"/>
</dbReference>
<dbReference type="InterPro" id="IPR053013">
    <property type="entry name" value="LAT"/>
</dbReference>
<organism evidence="2 3">
    <name type="scientific">Zygosaccharomyces mellis</name>
    <dbReference type="NCBI Taxonomy" id="42258"/>
    <lineage>
        <taxon>Eukaryota</taxon>
        <taxon>Fungi</taxon>
        <taxon>Dikarya</taxon>
        <taxon>Ascomycota</taxon>
        <taxon>Saccharomycotina</taxon>
        <taxon>Saccharomycetes</taxon>
        <taxon>Saccharomycetales</taxon>
        <taxon>Saccharomycetaceae</taxon>
        <taxon>Zygosaccharomyces</taxon>
    </lineage>
</organism>